<evidence type="ECO:0000256" key="1">
    <source>
        <dbReference type="SAM" id="Coils"/>
    </source>
</evidence>
<protein>
    <submittedName>
        <fullName evidence="4">Conserved hypothetical</fullName>
    </submittedName>
</protein>
<feature type="coiled-coil region" evidence="1">
    <location>
        <begin position="312"/>
        <end position="339"/>
    </location>
</feature>
<dbReference type="HOGENOM" id="CLU_263815_0_0_14"/>
<keyword evidence="1" id="KW-0175">Coiled coil</keyword>
<keyword evidence="5" id="KW-1185">Reference proteome</keyword>
<keyword evidence="2" id="KW-0732">Signal</keyword>
<dbReference type="eggNOG" id="ENOG5033VE3">
    <property type="taxonomic scope" value="Bacteria"/>
</dbReference>
<evidence type="ECO:0000256" key="2">
    <source>
        <dbReference type="SAM" id="SignalP"/>
    </source>
</evidence>
<name>Q9PR01_UREPA</name>
<dbReference type="AlphaFoldDB" id="Q9PR01"/>
<evidence type="ECO:0000313" key="4">
    <source>
        <dbReference type="EMBL" id="AAF30549.1"/>
    </source>
</evidence>
<feature type="signal peptide" evidence="2">
    <location>
        <begin position="1"/>
        <end position="28"/>
    </location>
</feature>
<feature type="domain" description="DUF1410" evidence="3">
    <location>
        <begin position="85"/>
        <end position="140"/>
    </location>
</feature>
<dbReference type="KEGG" id="uur:UU143"/>
<dbReference type="GeneID" id="29672144"/>
<dbReference type="InterPro" id="IPR009849">
    <property type="entry name" value="DUF1410"/>
</dbReference>
<dbReference type="RefSeq" id="WP_010891685.1">
    <property type="nucleotide sequence ID" value="NC_002162.1"/>
</dbReference>
<proteinExistence type="predicted"/>
<evidence type="ECO:0000259" key="3">
    <source>
        <dbReference type="Pfam" id="PF07198"/>
    </source>
</evidence>
<dbReference type="OrthoDB" id="393995at2"/>
<evidence type="ECO:0000313" key="5">
    <source>
        <dbReference type="Proteomes" id="UP000000423"/>
    </source>
</evidence>
<organism evidence="4 5">
    <name type="scientific">Ureaplasma parvum serovar 3 (strain ATCC 700970)</name>
    <dbReference type="NCBI Taxonomy" id="273119"/>
    <lineage>
        <taxon>Bacteria</taxon>
        <taxon>Bacillati</taxon>
        <taxon>Mycoplasmatota</taxon>
        <taxon>Mycoplasmoidales</taxon>
        <taxon>Mycoplasmoidaceae</taxon>
        <taxon>Ureaplasma</taxon>
    </lineage>
</organism>
<dbReference type="Proteomes" id="UP000000423">
    <property type="component" value="Chromosome"/>
</dbReference>
<dbReference type="EnsemblBacteria" id="AAF30549">
    <property type="protein sequence ID" value="AAF30549"/>
    <property type="gene ID" value="UU143"/>
</dbReference>
<feature type="chain" id="PRO_5004331266" evidence="2">
    <location>
        <begin position="29"/>
        <end position="1272"/>
    </location>
</feature>
<dbReference type="Pfam" id="PF07198">
    <property type="entry name" value="DUF1410"/>
    <property type="match status" value="1"/>
</dbReference>
<dbReference type="EMBL" id="AF222894">
    <property type="protein sequence ID" value="AAF30549.1"/>
    <property type="molecule type" value="Genomic_DNA"/>
</dbReference>
<accession>Q9PR01</accession>
<reference evidence="4 5" key="1">
    <citation type="journal article" date="2000" name="Nature">
        <title>The complete sequence of the mucosal pathogen Ureaplasma urealyticum.</title>
        <authorList>
            <person name="Glass J.I."/>
            <person name="Lefkowitz E.J."/>
            <person name="Glass J.S."/>
            <person name="Heiner C.R."/>
            <person name="Chen E.Y."/>
            <person name="Cassell G.H."/>
        </authorList>
    </citation>
    <scope>NUCLEOTIDE SEQUENCE [LARGE SCALE GENOMIC DNA]</scope>
    <source>
        <strain evidence="4 5">ATCC 700970</strain>
    </source>
</reference>
<gene>
    <name evidence="4" type="ordered locus">UU143</name>
</gene>
<sequence>MKRIKNRKWWKFGGVLFLLPLASFLIMCKNQEAPKTNQEAPKTNKENVLDDFDANIINIENISKPKFINQNKTIINLKLKKFNFKSPNTTITLTYKDNNGHKFTSDPLSINDEQNYDFIFSNLTPNRKYQIQNLTFNNQKRTDIYLKTNLNNAIFSIKPIPIKTNNFKIKVFNQNALISFSIPKNSDVRVNEKIALEFENLSSNLVPNNEIISRIDKNFNVEFKLDNLKLNNKYRIVNLRFLDTNPPNVSPNIFEKLSNYESSFIIPGIKTNMHNHKDLNSNDKKYIDSPYNTKIELNDKNNFNDKVLPDAFEQQNINIQEVENLNQDILNQNELELQKYFSFISDQANLKDKDFQNYSFNDINKNSKQEIKFKIKHINIDSSNKKAIIELDSSSSNDNTKLLEANNKQLLIKSYDYNNPWSKIVSYEKKDNNKMIFDLHDFPKDLKTFIITHIRFDDNITSLGKIKENSFEYYQNDKEYLLKSLKYYFDIKENQLYGSACFNFNNDDFKILKNKTFVFKYEIDTKNNILNKYIPLNKYINVDFKNLAQFKIVNVFDGLNYKLESIKIVNKNSLLPYNDHVNIQNANNTNFSVWHKVYPKQNIINEFFDDSLIKDEFNLSKIDFNHLWKNNTDQKNIPYSLRNLISLTLHEREYAIYKHNATNGFYLYNTITSNKDFNLIKNNKESYHLNSLIAHLAIKDEGLKKDESAGFFLEKDLNDFDNLNNFKDEDIVFNVDLELDPNLIYESQLVDKNMRRSHVIIPISYKVIKKQHILEDVEFSLNYALGSEAYENHIYQQIKSQLKFNVFLNGSKIKVEVKPRNDNIKLYDYVWKHNNSNQPSYFIGRYDFIVNWLTNNNEVIIDKKLEEFKKKSYTARILKDNENEMSKAAIKQVRERTITFSLTSDGTWNFLGKVKPNDPNDYRYYMLTDHHVIGSGGSWYNPQINWAGKMEYESINLNKKTIYDDDGNEKYTYSNFADYTVVIPQTISQNDLNKDKYQPYYNYSSVNNQDTPGKNQLQYFAFPFKLKFEKVMDFCLQKNNIYKHYNALGRYDDKISELDWSVVSIDLKPIFEAFKNQDLNKPFIYNNKTLSPEETSVIKYFLSLKNIKPLEVSPQTRYVRSNQDVDWYIGTFPRYTNTNQNSMGVGELRYREYNIQKIDSVNTNFVTGGKGVLYKSDIPYTTISTDYIDAAGGSSGTSLYDEQGRFVGSIATGRTPSKNGHPTWETIGWSLIDSQISGFFGDRENRANNSSIIQQIKQLAYLYPEKYEDIYK</sequence>